<protein>
    <submittedName>
        <fullName evidence="1">Uncharacterized protein</fullName>
    </submittedName>
</protein>
<sequence>MGGTLSCASRRHGRVLDYTVTIEPSEEYDRSSLACTEYIQEVPLPDTVPVETFQQPPGIVEDVTLGKTREICLRRDSKTRSKSLDVVSKDLSCFLFALEDLVKSHPQYFVVNVCLYFFFSSEQMTSWLNIII</sequence>
<organism evidence="1 2">
    <name type="scientific">Biomphalaria pfeifferi</name>
    <name type="common">Bloodfluke planorb</name>
    <name type="synonym">Freshwater snail</name>
    <dbReference type="NCBI Taxonomy" id="112525"/>
    <lineage>
        <taxon>Eukaryota</taxon>
        <taxon>Metazoa</taxon>
        <taxon>Spiralia</taxon>
        <taxon>Lophotrochozoa</taxon>
        <taxon>Mollusca</taxon>
        <taxon>Gastropoda</taxon>
        <taxon>Heterobranchia</taxon>
        <taxon>Euthyneura</taxon>
        <taxon>Panpulmonata</taxon>
        <taxon>Hygrophila</taxon>
        <taxon>Lymnaeoidea</taxon>
        <taxon>Planorbidae</taxon>
        <taxon>Biomphalaria</taxon>
    </lineage>
</organism>
<dbReference type="Proteomes" id="UP001233172">
    <property type="component" value="Unassembled WGS sequence"/>
</dbReference>
<evidence type="ECO:0000313" key="1">
    <source>
        <dbReference type="EMBL" id="KAK0044731.1"/>
    </source>
</evidence>
<name>A0AAD8AYH7_BIOPF</name>
<gene>
    <name evidence="1" type="ORF">Bpfe_025791</name>
</gene>
<keyword evidence="2" id="KW-1185">Reference proteome</keyword>
<evidence type="ECO:0000313" key="2">
    <source>
        <dbReference type="Proteomes" id="UP001233172"/>
    </source>
</evidence>
<proteinExistence type="predicted"/>
<reference evidence="1" key="2">
    <citation type="submission" date="2023-04" db="EMBL/GenBank/DDBJ databases">
        <authorList>
            <person name="Bu L."/>
            <person name="Lu L."/>
            <person name="Laidemitt M.R."/>
            <person name="Zhang S.M."/>
            <person name="Mutuku M."/>
            <person name="Mkoji G."/>
            <person name="Steinauer M."/>
            <person name="Loker E.S."/>
        </authorList>
    </citation>
    <scope>NUCLEOTIDE SEQUENCE</scope>
    <source>
        <strain evidence="1">KasaAsao</strain>
        <tissue evidence="1">Whole Snail</tissue>
    </source>
</reference>
<comment type="caution">
    <text evidence="1">The sequence shown here is derived from an EMBL/GenBank/DDBJ whole genome shotgun (WGS) entry which is preliminary data.</text>
</comment>
<dbReference type="EMBL" id="JASAOG010000192">
    <property type="protein sequence ID" value="KAK0044731.1"/>
    <property type="molecule type" value="Genomic_DNA"/>
</dbReference>
<accession>A0AAD8AYH7</accession>
<dbReference type="AlphaFoldDB" id="A0AAD8AYH7"/>
<reference evidence="1" key="1">
    <citation type="journal article" date="2023" name="PLoS Negl. Trop. Dis.">
        <title>A genome sequence for Biomphalaria pfeifferi, the major vector snail for the human-infecting parasite Schistosoma mansoni.</title>
        <authorList>
            <person name="Bu L."/>
            <person name="Lu L."/>
            <person name="Laidemitt M.R."/>
            <person name="Zhang S.M."/>
            <person name="Mutuku M."/>
            <person name="Mkoji G."/>
            <person name="Steinauer M."/>
            <person name="Loker E.S."/>
        </authorList>
    </citation>
    <scope>NUCLEOTIDE SEQUENCE</scope>
    <source>
        <strain evidence="1">KasaAsao</strain>
    </source>
</reference>